<feature type="chain" id="PRO_5013360112" evidence="1">
    <location>
        <begin position="34"/>
        <end position="325"/>
    </location>
</feature>
<dbReference type="SUPFAM" id="SSF53850">
    <property type="entry name" value="Periplasmic binding protein-like II"/>
    <property type="match status" value="1"/>
</dbReference>
<dbReference type="Pfam" id="PF09084">
    <property type="entry name" value="NMT1"/>
    <property type="match status" value="1"/>
</dbReference>
<evidence type="ECO:0000256" key="1">
    <source>
        <dbReference type="SAM" id="SignalP"/>
    </source>
</evidence>
<gene>
    <name evidence="3" type="ORF">SAMN02745220_01406</name>
</gene>
<feature type="domain" description="SsuA/THI5-like" evidence="2">
    <location>
        <begin position="47"/>
        <end position="259"/>
    </location>
</feature>
<keyword evidence="4" id="KW-1185">Reference proteome</keyword>
<organism evidence="3 4">
    <name type="scientific">Desulfopila aestuarii DSM 18488</name>
    <dbReference type="NCBI Taxonomy" id="1121416"/>
    <lineage>
        <taxon>Bacteria</taxon>
        <taxon>Pseudomonadati</taxon>
        <taxon>Thermodesulfobacteriota</taxon>
        <taxon>Desulfobulbia</taxon>
        <taxon>Desulfobulbales</taxon>
        <taxon>Desulfocapsaceae</taxon>
        <taxon>Desulfopila</taxon>
    </lineage>
</organism>
<dbReference type="InterPro" id="IPR027939">
    <property type="entry name" value="NMT1/THI5"/>
</dbReference>
<protein>
    <submittedName>
        <fullName evidence="3">NitT/TauT family transport system substrate-binding protein</fullName>
    </submittedName>
</protein>
<reference evidence="3 4" key="1">
    <citation type="submission" date="2016-12" db="EMBL/GenBank/DDBJ databases">
        <authorList>
            <person name="Song W.-J."/>
            <person name="Kurnit D.M."/>
        </authorList>
    </citation>
    <scope>NUCLEOTIDE SEQUENCE [LARGE SCALE GENOMIC DNA]</scope>
    <source>
        <strain evidence="3 4">DSM 18488</strain>
    </source>
</reference>
<dbReference type="RefSeq" id="WP_073612745.1">
    <property type="nucleotide sequence ID" value="NZ_FRFE01000005.1"/>
</dbReference>
<feature type="signal peptide" evidence="1">
    <location>
        <begin position="1"/>
        <end position="33"/>
    </location>
</feature>
<name>A0A1M7Y2S1_9BACT</name>
<dbReference type="AlphaFoldDB" id="A0A1M7Y2S1"/>
<dbReference type="Proteomes" id="UP000184603">
    <property type="component" value="Unassembled WGS sequence"/>
</dbReference>
<dbReference type="EMBL" id="FRFE01000005">
    <property type="protein sequence ID" value="SHO46284.1"/>
    <property type="molecule type" value="Genomic_DNA"/>
</dbReference>
<keyword evidence="1" id="KW-0732">Signal</keyword>
<dbReference type="STRING" id="1121416.SAMN02745220_01406"/>
<dbReference type="InterPro" id="IPR015168">
    <property type="entry name" value="SsuA/THI5"/>
</dbReference>
<evidence type="ECO:0000313" key="3">
    <source>
        <dbReference type="EMBL" id="SHO46284.1"/>
    </source>
</evidence>
<proteinExistence type="predicted"/>
<evidence type="ECO:0000259" key="2">
    <source>
        <dbReference type="Pfam" id="PF09084"/>
    </source>
</evidence>
<dbReference type="PANTHER" id="PTHR31528">
    <property type="entry name" value="4-AMINO-5-HYDROXYMETHYL-2-METHYLPYRIMIDINE PHOSPHATE SYNTHASE THI11-RELATED"/>
    <property type="match status" value="1"/>
</dbReference>
<dbReference type="Gene3D" id="3.40.190.10">
    <property type="entry name" value="Periplasmic binding protein-like II"/>
    <property type="match status" value="2"/>
</dbReference>
<dbReference type="PANTHER" id="PTHR31528:SF3">
    <property type="entry name" value="THIAMINE BIOSYNTHESIS PROTEIN HI_0357-RELATED"/>
    <property type="match status" value="1"/>
</dbReference>
<accession>A0A1M7Y2S1</accession>
<evidence type="ECO:0000313" key="4">
    <source>
        <dbReference type="Proteomes" id="UP000184603"/>
    </source>
</evidence>
<dbReference type="GO" id="GO:0009228">
    <property type="term" value="P:thiamine biosynthetic process"/>
    <property type="evidence" value="ECO:0007669"/>
    <property type="project" value="InterPro"/>
</dbReference>
<dbReference type="OrthoDB" id="9815602at2"/>
<sequence length="325" mass="34784">MKSIRLKKLCICSIILTFCAMGLSLSGHGAAHAAESTTLRMALLPIPDVFPVYVAEAKGYFKDAGIEVEALPVGSAVERDQLQQSGSIDGMINEVGGAMLFNRDKVQMKIVSFARIPLGDAPLFRVLAAPGTTKKTVADLAGVPIAVSMNTVIEYVSERLLQAGGVAETDIAFASVPVLPERLQLLLAGQIQAATLPDPLGFAALQGGAVEVVNDLQLANLSASVVSFGIVALTEKKETVKKFMAAWDRAVADINADPESFRELMLKKIRVPKNVSGSYKIPAFPRASIPNKAQWDDVQEWMVGKKLLATPVAYEDSVTDEFLAK</sequence>